<accession>A0A8T0EP88</accession>
<evidence type="ECO:0000313" key="2">
    <source>
        <dbReference type="EMBL" id="KAF8774476.1"/>
    </source>
</evidence>
<feature type="region of interest" description="Disordered" evidence="1">
    <location>
        <begin position="200"/>
        <end position="280"/>
    </location>
</feature>
<keyword evidence="3" id="KW-1185">Reference proteome</keyword>
<reference evidence="2" key="1">
    <citation type="journal article" date="2020" name="bioRxiv">
        <title>Chromosome-level reference genome of the European wasp spider Argiope bruennichi: a resource for studies on range expansion and evolutionary adaptation.</title>
        <authorList>
            <person name="Sheffer M.M."/>
            <person name="Hoppe A."/>
            <person name="Krehenwinkel H."/>
            <person name="Uhl G."/>
            <person name="Kuss A.W."/>
            <person name="Jensen L."/>
            <person name="Jensen C."/>
            <person name="Gillespie R.G."/>
            <person name="Hoff K.J."/>
            <person name="Prost S."/>
        </authorList>
    </citation>
    <scope>NUCLEOTIDE SEQUENCE</scope>
</reference>
<organism evidence="2 3">
    <name type="scientific">Argiope bruennichi</name>
    <name type="common">Wasp spider</name>
    <name type="synonym">Aranea bruennichi</name>
    <dbReference type="NCBI Taxonomy" id="94029"/>
    <lineage>
        <taxon>Eukaryota</taxon>
        <taxon>Metazoa</taxon>
        <taxon>Ecdysozoa</taxon>
        <taxon>Arthropoda</taxon>
        <taxon>Chelicerata</taxon>
        <taxon>Arachnida</taxon>
        <taxon>Araneae</taxon>
        <taxon>Araneomorphae</taxon>
        <taxon>Entelegynae</taxon>
        <taxon>Araneoidea</taxon>
        <taxon>Araneidae</taxon>
        <taxon>Argiope</taxon>
    </lineage>
</organism>
<feature type="region of interest" description="Disordered" evidence="1">
    <location>
        <begin position="1"/>
        <end position="88"/>
    </location>
</feature>
<feature type="compositionally biased region" description="Low complexity" evidence="1">
    <location>
        <begin position="221"/>
        <end position="244"/>
    </location>
</feature>
<dbReference type="EMBL" id="JABXBU010002227">
    <property type="protein sequence ID" value="KAF8774476.1"/>
    <property type="molecule type" value="Genomic_DNA"/>
</dbReference>
<dbReference type="AlphaFoldDB" id="A0A8T0EP88"/>
<sequence>MVKSQPDRVFIVTNIISPNGEKKALSDPPADGPPKIPPRMKKKGPALPEKPPHIRAKTNPVPSSQTPREPLKPRILPSTNIDRHQTTQREILVAASKAVRERPVEKRQREPAKLLMPTSGSPIRREISIFSSKTPTVLDDRLVIPTKKLEPIRQEGTKNAGNNRKPRQPQPILLIPRNMLPWGSQPVSYALWMQRDAAPPKGVHRKEPVKQISQPEHSSIRGRSSSVTRSGSLTSQGSSSSDSGNETFPKSVLKKQKRFSPNTTSKGSNPNRKMEQKKNVTFNAFATVQLMEE</sequence>
<protein>
    <submittedName>
        <fullName evidence="2">Uncharacterized protein</fullName>
    </submittedName>
</protein>
<evidence type="ECO:0000256" key="1">
    <source>
        <dbReference type="SAM" id="MobiDB-lite"/>
    </source>
</evidence>
<feature type="region of interest" description="Disordered" evidence="1">
    <location>
        <begin position="148"/>
        <end position="172"/>
    </location>
</feature>
<feature type="compositionally biased region" description="Polar residues" evidence="1">
    <location>
        <begin position="259"/>
        <end position="271"/>
    </location>
</feature>
<proteinExistence type="predicted"/>
<gene>
    <name evidence="2" type="ORF">HNY73_017023</name>
</gene>
<dbReference type="Proteomes" id="UP000807504">
    <property type="component" value="Unassembled WGS sequence"/>
</dbReference>
<reference evidence="2" key="2">
    <citation type="submission" date="2020-06" db="EMBL/GenBank/DDBJ databases">
        <authorList>
            <person name="Sheffer M."/>
        </authorList>
    </citation>
    <scope>NUCLEOTIDE SEQUENCE</scope>
</reference>
<comment type="caution">
    <text evidence="2">The sequence shown here is derived from an EMBL/GenBank/DDBJ whole genome shotgun (WGS) entry which is preliminary data.</text>
</comment>
<evidence type="ECO:0000313" key="3">
    <source>
        <dbReference type="Proteomes" id="UP000807504"/>
    </source>
</evidence>
<name>A0A8T0EP88_ARGBR</name>